<feature type="signal peptide" evidence="2">
    <location>
        <begin position="1"/>
        <end position="25"/>
    </location>
</feature>
<reference evidence="3 4" key="1">
    <citation type="submission" date="2021-03" db="EMBL/GenBank/DDBJ databases">
        <authorList>
            <person name="Peeters C."/>
        </authorList>
    </citation>
    <scope>NUCLEOTIDE SEQUENCE [LARGE SCALE GENOMIC DNA]</scope>
    <source>
        <strain evidence="3 4">LMG 26411</strain>
    </source>
</reference>
<sequence length="134" mass="13533">MRMNLAKTMLAAAALVAGLCSMARADVRGEAPRATAAAGHNGPRDPFTDGARGAAQADMQSQAVIARQGMSVCAVDGSGADQGAMRMGKPDPYTDGSRQGGRYDPFTDGARTQPGEGRGGACLTAGPAQEALHA</sequence>
<organism evidence="3 4">
    <name type="scientific">Cupriavidus numazuensis</name>
    <dbReference type="NCBI Taxonomy" id="221992"/>
    <lineage>
        <taxon>Bacteria</taxon>
        <taxon>Pseudomonadati</taxon>
        <taxon>Pseudomonadota</taxon>
        <taxon>Betaproteobacteria</taxon>
        <taxon>Burkholderiales</taxon>
        <taxon>Burkholderiaceae</taxon>
        <taxon>Cupriavidus</taxon>
    </lineage>
</organism>
<evidence type="ECO:0000313" key="3">
    <source>
        <dbReference type="EMBL" id="CAG2140690.1"/>
    </source>
</evidence>
<evidence type="ECO:0000313" key="4">
    <source>
        <dbReference type="Proteomes" id="UP000672657"/>
    </source>
</evidence>
<feature type="chain" id="PRO_5046926912" evidence="2">
    <location>
        <begin position="26"/>
        <end position="134"/>
    </location>
</feature>
<evidence type="ECO:0000256" key="2">
    <source>
        <dbReference type="SAM" id="SignalP"/>
    </source>
</evidence>
<gene>
    <name evidence="3" type="ORF">LMG26411_01924</name>
</gene>
<keyword evidence="2" id="KW-0732">Signal</keyword>
<dbReference type="EMBL" id="CAJPVI010000009">
    <property type="protein sequence ID" value="CAG2140690.1"/>
    <property type="molecule type" value="Genomic_DNA"/>
</dbReference>
<feature type="region of interest" description="Disordered" evidence="1">
    <location>
        <begin position="79"/>
        <end position="134"/>
    </location>
</feature>
<name>A0ABM8TEK9_9BURK</name>
<dbReference type="Proteomes" id="UP000672657">
    <property type="component" value="Unassembled WGS sequence"/>
</dbReference>
<dbReference type="RefSeq" id="WP_244873763.1">
    <property type="nucleotide sequence ID" value="NZ_CAJPVI010000009.1"/>
</dbReference>
<keyword evidence="4" id="KW-1185">Reference proteome</keyword>
<evidence type="ECO:0000256" key="1">
    <source>
        <dbReference type="SAM" id="MobiDB-lite"/>
    </source>
</evidence>
<proteinExistence type="predicted"/>
<accession>A0ABM8TEK9</accession>
<feature type="region of interest" description="Disordered" evidence="1">
    <location>
        <begin position="33"/>
        <end position="59"/>
    </location>
</feature>
<protein>
    <submittedName>
        <fullName evidence="3">Uncharacterized protein</fullName>
    </submittedName>
</protein>
<comment type="caution">
    <text evidence="3">The sequence shown here is derived from an EMBL/GenBank/DDBJ whole genome shotgun (WGS) entry which is preliminary data.</text>
</comment>